<sequence>MNYKHLHYFWVVAKAGGIGRASERLHLTPQTISGQITLFEDVLGYKLFNRIGRRLELNDAGRVVLGYADEIFTLGEELQEVLRFRPGGWPLQFRVGVADAVPKAIAYLLLEPAMELPESLRLVCREGKLTNLLADLAVHRLDIVIADSPMPANIDVRGYNHLLGECGVTFFATDELAKEYEEGFPKSLDGAPFLMPGEDAAVRPRLIRWFEKEKVRPRIIGEFDDGALLQAFGGAGKGIFAAPSAVADQIIKQYGVTEIGRTSLVTEQFYAISVERQLTHPAVVAISSAARESLIR</sequence>
<dbReference type="PANTHER" id="PTHR30293:SF2">
    <property type="entry name" value="TRANSCRIPTIONAL ACTIVATOR PROTEIN NHAR"/>
    <property type="match status" value="1"/>
</dbReference>
<dbReference type="Pfam" id="PF03466">
    <property type="entry name" value="LysR_substrate"/>
    <property type="match status" value="1"/>
</dbReference>
<dbReference type="Gene3D" id="3.40.190.290">
    <property type="match status" value="1"/>
</dbReference>
<comment type="similarity">
    <text evidence="1">Belongs to the LysR transcriptional regulatory family.</text>
</comment>
<name>A4G7Z4_HERAR</name>
<dbReference type="HOGENOM" id="CLU_039613_9_0_4"/>
<evidence type="ECO:0000256" key="1">
    <source>
        <dbReference type="ARBA" id="ARBA00009437"/>
    </source>
</evidence>
<dbReference type="NCBIfam" id="NF008284">
    <property type="entry name" value="PRK11062.1"/>
    <property type="match status" value="1"/>
</dbReference>
<keyword evidence="8" id="KW-1185">Reference proteome</keyword>
<dbReference type="PANTHER" id="PTHR30293">
    <property type="entry name" value="TRANSCRIPTIONAL REGULATORY PROTEIN NAC-RELATED"/>
    <property type="match status" value="1"/>
</dbReference>
<evidence type="ECO:0000256" key="5">
    <source>
        <dbReference type="ARBA" id="ARBA00023163"/>
    </source>
</evidence>
<dbReference type="PROSITE" id="PS50931">
    <property type="entry name" value="HTH_LYSR"/>
    <property type="match status" value="1"/>
</dbReference>
<proteinExistence type="inferred from homology"/>
<dbReference type="GO" id="GO:0003700">
    <property type="term" value="F:DNA-binding transcription factor activity"/>
    <property type="evidence" value="ECO:0007669"/>
    <property type="project" value="InterPro"/>
</dbReference>
<protein>
    <submittedName>
        <fullName evidence="7">Regulatory protein, LysR family</fullName>
    </submittedName>
</protein>
<dbReference type="SUPFAM" id="SSF53850">
    <property type="entry name" value="Periplasmic binding protein-like II"/>
    <property type="match status" value="1"/>
</dbReference>
<dbReference type="GO" id="GO:0003677">
    <property type="term" value="F:DNA binding"/>
    <property type="evidence" value="ECO:0007669"/>
    <property type="project" value="UniProtKB-KW"/>
</dbReference>
<dbReference type="InterPro" id="IPR036388">
    <property type="entry name" value="WH-like_DNA-bd_sf"/>
</dbReference>
<organism evidence="7 8">
    <name type="scientific">Herminiimonas arsenicoxydans</name>
    <dbReference type="NCBI Taxonomy" id="204773"/>
    <lineage>
        <taxon>Bacteria</taxon>
        <taxon>Pseudomonadati</taxon>
        <taxon>Pseudomonadota</taxon>
        <taxon>Betaproteobacteria</taxon>
        <taxon>Burkholderiales</taxon>
        <taxon>Oxalobacteraceae</taxon>
        <taxon>Herminiimonas</taxon>
    </lineage>
</organism>
<keyword evidence="2" id="KW-0805">Transcription regulation</keyword>
<evidence type="ECO:0000256" key="2">
    <source>
        <dbReference type="ARBA" id="ARBA00023015"/>
    </source>
</evidence>
<keyword evidence="3" id="KW-0238">DNA-binding</keyword>
<dbReference type="SUPFAM" id="SSF46785">
    <property type="entry name" value="Winged helix' DNA-binding domain"/>
    <property type="match status" value="1"/>
</dbReference>
<dbReference type="Proteomes" id="UP000006697">
    <property type="component" value="Chromosome"/>
</dbReference>
<dbReference type="InterPro" id="IPR005119">
    <property type="entry name" value="LysR_subst-bd"/>
</dbReference>
<dbReference type="CDD" id="cd08429">
    <property type="entry name" value="PBP2_NhaR"/>
    <property type="match status" value="1"/>
</dbReference>
<dbReference type="eggNOG" id="COG0583">
    <property type="taxonomic scope" value="Bacteria"/>
</dbReference>
<evidence type="ECO:0000313" key="7">
    <source>
        <dbReference type="EMBL" id="CAL62631.1"/>
    </source>
</evidence>
<accession>A4G7Z4</accession>
<keyword evidence="4" id="KW-0010">Activator</keyword>
<dbReference type="KEGG" id="har:HEAR2504"/>
<evidence type="ECO:0000256" key="3">
    <source>
        <dbReference type="ARBA" id="ARBA00023125"/>
    </source>
</evidence>
<dbReference type="Pfam" id="PF00126">
    <property type="entry name" value="HTH_1"/>
    <property type="match status" value="1"/>
</dbReference>
<evidence type="ECO:0000313" key="8">
    <source>
        <dbReference type="Proteomes" id="UP000006697"/>
    </source>
</evidence>
<dbReference type="InterPro" id="IPR036390">
    <property type="entry name" value="WH_DNA-bd_sf"/>
</dbReference>
<evidence type="ECO:0000259" key="6">
    <source>
        <dbReference type="PROSITE" id="PS50931"/>
    </source>
</evidence>
<dbReference type="InterPro" id="IPR000847">
    <property type="entry name" value="LysR_HTH_N"/>
</dbReference>
<reference evidence="7 8" key="1">
    <citation type="journal article" date="2007" name="PLoS Genet.">
        <title>A tale of two oxidation states: bacterial colonization of arsenic-rich environments.</title>
        <authorList>
            <person name="Muller D."/>
            <person name="Medigue C."/>
            <person name="Koechler S."/>
            <person name="Barbe V."/>
            <person name="Barakat M."/>
            <person name="Talla E."/>
            <person name="Bonnefoy V."/>
            <person name="Krin E."/>
            <person name="Arsene-Ploetze F."/>
            <person name="Carapito C."/>
            <person name="Chandler M."/>
            <person name="Cournoyer B."/>
            <person name="Cruveiller S."/>
            <person name="Dossat C."/>
            <person name="Duval S."/>
            <person name="Heymann M."/>
            <person name="Leize E."/>
            <person name="Lieutaud A."/>
            <person name="Lievremont D."/>
            <person name="Makita Y."/>
            <person name="Mangenot S."/>
            <person name="Nitschke W."/>
            <person name="Ortet P."/>
            <person name="Perdrial N."/>
            <person name="Schoepp B."/>
            <person name="Siguier N."/>
            <person name="Simeonova D.D."/>
            <person name="Rouy Z."/>
            <person name="Segurens B."/>
            <person name="Turlin E."/>
            <person name="Vallenet D."/>
            <person name="Van Dorsselaer A."/>
            <person name="Weiss S."/>
            <person name="Weissenbach J."/>
            <person name="Lett M.C."/>
            <person name="Danchin A."/>
            <person name="Bertin P.N."/>
        </authorList>
    </citation>
    <scope>NUCLEOTIDE SEQUENCE [LARGE SCALE GENOMIC DNA]</scope>
    <source>
        <strain evidence="8">ULPAs1</strain>
    </source>
</reference>
<dbReference type="EMBL" id="CU207211">
    <property type="protein sequence ID" value="CAL62631.1"/>
    <property type="molecule type" value="Genomic_DNA"/>
</dbReference>
<evidence type="ECO:0000256" key="4">
    <source>
        <dbReference type="ARBA" id="ARBA00023159"/>
    </source>
</evidence>
<dbReference type="STRING" id="204773.HEAR2504"/>
<dbReference type="Gene3D" id="1.10.10.10">
    <property type="entry name" value="Winged helix-like DNA-binding domain superfamily/Winged helix DNA-binding domain"/>
    <property type="match status" value="1"/>
</dbReference>
<dbReference type="AlphaFoldDB" id="A4G7Z4"/>
<gene>
    <name evidence="7" type="ordered locus">HEAR2504</name>
</gene>
<dbReference type="GO" id="GO:2000142">
    <property type="term" value="P:regulation of DNA-templated transcription initiation"/>
    <property type="evidence" value="ECO:0007669"/>
    <property type="project" value="TreeGrafter"/>
</dbReference>
<feature type="domain" description="HTH lysR-type" evidence="6">
    <location>
        <begin position="1"/>
        <end position="58"/>
    </location>
</feature>
<keyword evidence="5" id="KW-0804">Transcription</keyword>